<dbReference type="EMBL" id="UINC01213429">
    <property type="protein sequence ID" value="SVE38193.1"/>
    <property type="molecule type" value="Genomic_DNA"/>
</dbReference>
<dbReference type="Pfam" id="PF01022">
    <property type="entry name" value="HTH_5"/>
    <property type="match status" value="1"/>
</dbReference>
<dbReference type="InterPro" id="IPR001845">
    <property type="entry name" value="HTH_ArsR_DNA-bd_dom"/>
</dbReference>
<dbReference type="CDD" id="cd02440">
    <property type="entry name" value="AdoMet_MTases"/>
    <property type="match status" value="1"/>
</dbReference>
<dbReference type="AlphaFoldDB" id="A0A383D1Q3"/>
<dbReference type="NCBIfam" id="NF033788">
    <property type="entry name" value="HTH_metalloreg"/>
    <property type="match status" value="1"/>
</dbReference>
<dbReference type="InterPro" id="IPR029063">
    <property type="entry name" value="SAM-dependent_MTases_sf"/>
</dbReference>
<dbReference type="InterPro" id="IPR013216">
    <property type="entry name" value="Methyltransf_11"/>
</dbReference>
<proteinExistence type="predicted"/>
<dbReference type="PROSITE" id="PS50987">
    <property type="entry name" value="HTH_ARSR_2"/>
    <property type="match status" value="1"/>
</dbReference>
<dbReference type="InterPro" id="IPR050508">
    <property type="entry name" value="Methyltransf_Superfamily"/>
</dbReference>
<gene>
    <name evidence="2" type="ORF">METZ01_LOCUS491047</name>
</gene>
<dbReference type="SUPFAM" id="SSF53335">
    <property type="entry name" value="S-adenosyl-L-methionine-dependent methyltransferases"/>
    <property type="match status" value="1"/>
</dbReference>
<protein>
    <recommendedName>
        <fullName evidence="1">HTH arsR-type domain-containing protein</fullName>
    </recommendedName>
</protein>
<name>A0A383D1Q3_9ZZZZ</name>
<dbReference type="InterPro" id="IPR011991">
    <property type="entry name" value="ArsR-like_HTH"/>
</dbReference>
<reference evidence="2" key="1">
    <citation type="submission" date="2018-05" db="EMBL/GenBank/DDBJ databases">
        <authorList>
            <person name="Lanie J.A."/>
            <person name="Ng W.-L."/>
            <person name="Kazmierczak K.M."/>
            <person name="Andrzejewski T.M."/>
            <person name="Davidsen T.M."/>
            <person name="Wayne K.J."/>
            <person name="Tettelin H."/>
            <person name="Glass J.I."/>
            <person name="Rusch D."/>
            <person name="Podicherti R."/>
            <person name="Tsui H.-C.T."/>
            <person name="Winkler M.E."/>
        </authorList>
    </citation>
    <scope>NUCLEOTIDE SEQUENCE</scope>
</reference>
<dbReference type="PRINTS" id="PR00778">
    <property type="entry name" value="HTHARSR"/>
</dbReference>
<dbReference type="GO" id="GO:0003700">
    <property type="term" value="F:DNA-binding transcription factor activity"/>
    <property type="evidence" value="ECO:0007669"/>
    <property type="project" value="InterPro"/>
</dbReference>
<dbReference type="GO" id="GO:0008757">
    <property type="term" value="F:S-adenosylmethionine-dependent methyltransferase activity"/>
    <property type="evidence" value="ECO:0007669"/>
    <property type="project" value="InterPro"/>
</dbReference>
<dbReference type="Pfam" id="PF08241">
    <property type="entry name" value="Methyltransf_11"/>
    <property type="match status" value="1"/>
</dbReference>
<dbReference type="Gene3D" id="3.40.50.150">
    <property type="entry name" value="Vaccinia Virus protein VP39"/>
    <property type="match status" value="1"/>
</dbReference>
<dbReference type="SUPFAM" id="SSF46785">
    <property type="entry name" value="Winged helix' DNA-binding domain"/>
    <property type="match status" value="1"/>
</dbReference>
<evidence type="ECO:0000259" key="1">
    <source>
        <dbReference type="PROSITE" id="PS50987"/>
    </source>
</evidence>
<dbReference type="CDD" id="cd00090">
    <property type="entry name" value="HTH_ARSR"/>
    <property type="match status" value="1"/>
</dbReference>
<evidence type="ECO:0000313" key="2">
    <source>
        <dbReference type="EMBL" id="SVE38193.1"/>
    </source>
</evidence>
<organism evidence="2">
    <name type="scientific">marine metagenome</name>
    <dbReference type="NCBI Taxonomy" id="408172"/>
    <lineage>
        <taxon>unclassified sequences</taxon>
        <taxon>metagenomes</taxon>
        <taxon>ecological metagenomes</taxon>
    </lineage>
</organism>
<dbReference type="PANTHER" id="PTHR42912">
    <property type="entry name" value="METHYLTRANSFERASE"/>
    <property type="match status" value="1"/>
</dbReference>
<dbReference type="InterPro" id="IPR036390">
    <property type="entry name" value="WH_DNA-bd_sf"/>
</dbReference>
<dbReference type="InterPro" id="IPR036388">
    <property type="entry name" value="WH-like_DNA-bd_sf"/>
</dbReference>
<dbReference type="Gene3D" id="1.10.10.10">
    <property type="entry name" value="Winged helix-like DNA-binding domain superfamily/Winged helix DNA-binding domain"/>
    <property type="match status" value="1"/>
</dbReference>
<accession>A0A383D1Q3</accession>
<feature type="domain" description="HTH arsR-type" evidence="1">
    <location>
        <begin position="1"/>
        <end position="76"/>
    </location>
</feature>
<dbReference type="SMART" id="SM00418">
    <property type="entry name" value="HTH_ARSR"/>
    <property type="match status" value="1"/>
</dbReference>
<sequence>MLSLCADSELTVTELTEILGQSQPRVSHHLRQLCDTGILERRQEGTWAFYRMISGGPGRDLGQTLLTMLPQQDEALNLDRERLAKVKRAREVKAENLFAAYAPNWDELRKLHVPEHEVEEALTTVFSDMAVKDFLDVGTGTGRVLKLMASQIERGIGIDLSHAMLAVARVNLQDPAARNCQVRHGDMYNMPFAADSFDAVSIHMVLHYSEDPCNVLVEAGRVLRPGGRMAVVDFERH</sequence>
<dbReference type="PANTHER" id="PTHR42912:SF93">
    <property type="entry name" value="N6-ADENOSINE-METHYLTRANSFERASE TMT1A"/>
    <property type="match status" value="1"/>
</dbReference>
<feature type="non-terminal residue" evidence="2">
    <location>
        <position position="237"/>
    </location>
</feature>